<gene>
    <name evidence="2" type="ORF">METZ01_LOCUS199372</name>
</gene>
<organism evidence="2">
    <name type="scientific">marine metagenome</name>
    <dbReference type="NCBI Taxonomy" id="408172"/>
    <lineage>
        <taxon>unclassified sequences</taxon>
        <taxon>metagenomes</taxon>
        <taxon>ecological metagenomes</taxon>
    </lineage>
</organism>
<feature type="transmembrane region" description="Helical" evidence="1">
    <location>
        <begin position="74"/>
        <end position="94"/>
    </location>
</feature>
<sequence length="96" mass="10659">MNVPKLRNPTVFLPLAMSLLALGMVLVHFTIFGIVKETDEGTAAHIFQLLMVGQFPIVAFLAFRWLAIAPRQTFFFIVFQVVAALAAIMAVFFLTS</sequence>
<reference evidence="2" key="1">
    <citation type="submission" date="2018-05" db="EMBL/GenBank/DDBJ databases">
        <authorList>
            <person name="Lanie J.A."/>
            <person name="Ng W.-L."/>
            <person name="Kazmierczak K.M."/>
            <person name="Andrzejewski T.M."/>
            <person name="Davidsen T.M."/>
            <person name="Wayne K.J."/>
            <person name="Tettelin H."/>
            <person name="Glass J.I."/>
            <person name="Rusch D."/>
            <person name="Podicherti R."/>
            <person name="Tsui H.-C.T."/>
            <person name="Winkler M.E."/>
        </authorList>
    </citation>
    <scope>NUCLEOTIDE SEQUENCE</scope>
</reference>
<name>A0A382E755_9ZZZZ</name>
<protein>
    <submittedName>
        <fullName evidence="2">Uncharacterized protein</fullName>
    </submittedName>
</protein>
<feature type="transmembrane region" description="Helical" evidence="1">
    <location>
        <begin position="46"/>
        <end position="67"/>
    </location>
</feature>
<evidence type="ECO:0000256" key="1">
    <source>
        <dbReference type="SAM" id="Phobius"/>
    </source>
</evidence>
<dbReference type="EMBL" id="UINC01043050">
    <property type="protein sequence ID" value="SVB46518.1"/>
    <property type="molecule type" value="Genomic_DNA"/>
</dbReference>
<accession>A0A382E755</accession>
<feature type="transmembrane region" description="Helical" evidence="1">
    <location>
        <begin position="12"/>
        <end position="34"/>
    </location>
</feature>
<dbReference type="AlphaFoldDB" id="A0A382E755"/>
<keyword evidence="1" id="KW-0812">Transmembrane</keyword>
<evidence type="ECO:0000313" key="2">
    <source>
        <dbReference type="EMBL" id="SVB46518.1"/>
    </source>
</evidence>
<keyword evidence="1" id="KW-1133">Transmembrane helix</keyword>
<proteinExistence type="predicted"/>
<keyword evidence="1" id="KW-0472">Membrane</keyword>